<proteinExistence type="predicted"/>
<gene>
    <name evidence="1" type="primary">hemA</name>
    <name evidence="1" type="ORF">E5329_03550</name>
</gene>
<comment type="caution">
    <text evidence="1">The sequence shown here is derived from an EMBL/GenBank/DDBJ whole genome shotgun (WGS) entry which is preliminary data.</text>
</comment>
<keyword evidence="1" id="KW-0560">Oxidoreductase</keyword>
<dbReference type="EC" id="1.2.1.70" evidence="1"/>
<reference evidence="1" key="1">
    <citation type="submission" date="2019-04" db="EMBL/GenBank/DDBJ databases">
        <title>Microbes associate with the intestines of laboratory mice.</title>
        <authorList>
            <person name="Navarre W."/>
            <person name="Wong E."/>
            <person name="Huang K."/>
            <person name="Tropini C."/>
            <person name="Ng K."/>
            <person name="Yu B."/>
        </authorList>
    </citation>
    <scope>NUCLEOTIDE SEQUENCE</scope>
    <source>
        <strain evidence="1">NM01_1-7b</strain>
    </source>
</reference>
<accession>A0AC61S0L4</accession>
<name>A0AC61S0L4_9FIRM</name>
<dbReference type="EMBL" id="SRYA01000005">
    <property type="protein sequence ID" value="TGY97691.1"/>
    <property type="molecule type" value="Genomic_DNA"/>
</dbReference>
<protein>
    <submittedName>
        <fullName evidence="1">Glutamyl-tRNA reductase</fullName>
        <ecNumber evidence="1">1.2.1.70</ecNumber>
    </submittedName>
</protein>
<evidence type="ECO:0000313" key="1">
    <source>
        <dbReference type="EMBL" id="TGY97691.1"/>
    </source>
</evidence>
<evidence type="ECO:0000313" key="2">
    <source>
        <dbReference type="Proteomes" id="UP000304953"/>
    </source>
</evidence>
<sequence>MQFGFLGINYRNAQLAVRDRTSFTDAMKLELFQKAEEAGVDQCMVLSTCNRSEVYYVYERKEQQAQMQRIYEGMFPEVELQEFLMKLSGNEAMAWLFRIAAGLESLVLGEDQILGQVKEALDFSRTMGYSKKELNRIVRDAITCAKQIKTELKISEKPLSVSYIGIKKLEEACGVSGKKILVIGSGKTAALALKYIYEYSGVRVTACSRTYAHARNLREQFPQLEIISYEDWRQAVGDCDIVISATSSPHLVVRREDFTPARPVTLLDLAAPRDIDISFAQDPLATLINLDTLQAIAGENQKERERLVEESRKLIGEKLQETQIWLLQSRMDSTIESLQQRCSGIEEDSFRYLNRKMELGAREQKLLKKVLHASLQRLLREPIQELKRLDSEEEQEEYKRLVRQLFQI</sequence>
<keyword evidence="2" id="KW-1185">Reference proteome</keyword>
<organism evidence="1 2">
    <name type="scientific">Petralouisia muris</name>
    <dbReference type="NCBI Taxonomy" id="3032872"/>
    <lineage>
        <taxon>Bacteria</taxon>
        <taxon>Bacillati</taxon>
        <taxon>Bacillota</taxon>
        <taxon>Clostridia</taxon>
        <taxon>Lachnospirales</taxon>
        <taxon>Lachnospiraceae</taxon>
        <taxon>Petralouisia</taxon>
    </lineage>
</organism>
<dbReference type="Proteomes" id="UP000304953">
    <property type="component" value="Unassembled WGS sequence"/>
</dbReference>